<gene>
    <name evidence="2" type="ORF">EMCG_03932</name>
</gene>
<proteinExistence type="predicted"/>
<dbReference type="VEuPathDB" id="FungiDB:EMCG_03932"/>
<accession>A0A0G2HUP7</accession>
<evidence type="ECO:0000313" key="2">
    <source>
        <dbReference type="EMBL" id="KKZ61450.1"/>
    </source>
</evidence>
<evidence type="ECO:0000256" key="1">
    <source>
        <dbReference type="SAM" id="MobiDB-lite"/>
    </source>
</evidence>
<sequence>MSHALESQLEIIFKIAKHFNTILLLNEADAFMASRTSGLGRLIGLGRLSGLGRTRGLGRLSSLGRLSGLGRPSSPGRLSSLS</sequence>
<evidence type="ECO:0000313" key="3">
    <source>
        <dbReference type="Proteomes" id="UP000034164"/>
    </source>
</evidence>
<evidence type="ECO:0008006" key="4">
    <source>
        <dbReference type="Google" id="ProtNLM"/>
    </source>
</evidence>
<organism evidence="2 3">
    <name type="scientific">[Emmonsia] crescens</name>
    <dbReference type="NCBI Taxonomy" id="73230"/>
    <lineage>
        <taxon>Eukaryota</taxon>
        <taxon>Fungi</taxon>
        <taxon>Dikarya</taxon>
        <taxon>Ascomycota</taxon>
        <taxon>Pezizomycotina</taxon>
        <taxon>Eurotiomycetes</taxon>
        <taxon>Eurotiomycetidae</taxon>
        <taxon>Onygenales</taxon>
        <taxon>Ajellomycetaceae</taxon>
        <taxon>Emergomyces</taxon>
    </lineage>
</organism>
<feature type="region of interest" description="Disordered" evidence="1">
    <location>
        <begin position="63"/>
        <end position="82"/>
    </location>
</feature>
<protein>
    <recommendedName>
        <fullName evidence="4">ATPase AAA-type core domain-containing protein</fullName>
    </recommendedName>
</protein>
<reference evidence="3" key="1">
    <citation type="journal article" date="2015" name="PLoS Genet.">
        <title>The dynamic genome and transcriptome of the human fungal pathogen Blastomyces and close relative Emmonsia.</title>
        <authorList>
            <person name="Munoz J.F."/>
            <person name="Gauthier G.M."/>
            <person name="Desjardins C.A."/>
            <person name="Gallo J.E."/>
            <person name="Holder J."/>
            <person name="Sullivan T.D."/>
            <person name="Marty A.J."/>
            <person name="Carmen J.C."/>
            <person name="Chen Z."/>
            <person name="Ding L."/>
            <person name="Gujja S."/>
            <person name="Magrini V."/>
            <person name="Misas E."/>
            <person name="Mitreva M."/>
            <person name="Priest M."/>
            <person name="Saif S."/>
            <person name="Whiston E.A."/>
            <person name="Young S."/>
            <person name="Zeng Q."/>
            <person name="Goldman W.E."/>
            <person name="Mardis E.R."/>
            <person name="Taylor J.W."/>
            <person name="McEwen J.G."/>
            <person name="Clay O.K."/>
            <person name="Klein B.S."/>
            <person name="Cuomo C.A."/>
        </authorList>
    </citation>
    <scope>NUCLEOTIDE SEQUENCE [LARGE SCALE GENOMIC DNA]</scope>
    <source>
        <strain evidence="3">UAMH 3008</strain>
    </source>
</reference>
<comment type="caution">
    <text evidence="2">The sequence shown here is derived from an EMBL/GenBank/DDBJ whole genome shotgun (WGS) entry which is preliminary data.</text>
</comment>
<dbReference type="OrthoDB" id="10042665at2759"/>
<dbReference type="EMBL" id="LCZI01001299">
    <property type="protein sequence ID" value="KKZ61450.1"/>
    <property type="molecule type" value="Genomic_DNA"/>
</dbReference>
<dbReference type="Proteomes" id="UP000034164">
    <property type="component" value="Unassembled WGS sequence"/>
</dbReference>
<dbReference type="AlphaFoldDB" id="A0A0G2HUP7"/>
<name>A0A0G2HUP7_9EURO</name>